<feature type="region of interest" description="Disordered" evidence="1">
    <location>
        <begin position="45"/>
        <end position="148"/>
    </location>
</feature>
<feature type="compositionally biased region" description="Basic and acidic residues" evidence="1">
    <location>
        <begin position="65"/>
        <end position="77"/>
    </location>
</feature>
<feature type="region of interest" description="Disordered" evidence="1">
    <location>
        <begin position="424"/>
        <end position="454"/>
    </location>
</feature>
<feature type="region of interest" description="Disordered" evidence="1">
    <location>
        <begin position="523"/>
        <end position="636"/>
    </location>
</feature>
<feature type="compositionally biased region" description="Basic and acidic residues" evidence="1">
    <location>
        <begin position="247"/>
        <end position="261"/>
    </location>
</feature>
<feature type="compositionally biased region" description="Basic and acidic residues" evidence="1">
    <location>
        <begin position="319"/>
        <end position="337"/>
    </location>
</feature>
<comment type="caution">
    <text evidence="2">The sequence shown here is derived from an EMBL/GenBank/DDBJ whole genome shotgun (WGS) entry which is preliminary data.</text>
</comment>
<evidence type="ECO:0000256" key="1">
    <source>
        <dbReference type="SAM" id="MobiDB-lite"/>
    </source>
</evidence>
<feature type="compositionally biased region" description="Basic and acidic residues" evidence="1">
    <location>
        <begin position="622"/>
        <end position="636"/>
    </location>
</feature>
<protein>
    <submittedName>
        <fullName evidence="2">Uncharacterized protein</fullName>
    </submittedName>
</protein>
<accession>A0AAN6IY91</accession>
<reference evidence="2" key="1">
    <citation type="submission" date="2023-01" db="EMBL/GenBank/DDBJ databases">
        <title>Exophiala dermititidis isolated from Cystic Fibrosis Patient.</title>
        <authorList>
            <person name="Kurbessoian T."/>
            <person name="Crocker A."/>
            <person name="Murante D."/>
            <person name="Hogan D.A."/>
            <person name="Stajich J.E."/>
        </authorList>
    </citation>
    <scope>NUCLEOTIDE SEQUENCE</scope>
    <source>
        <strain evidence="2">Ex8</strain>
    </source>
</reference>
<feature type="compositionally biased region" description="Polar residues" evidence="1">
    <location>
        <begin position="221"/>
        <end position="231"/>
    </location>
</feature>
<sequence>MSSSSGPQRGTVADRIRAFQDIGFERSAPKLNSQRRVLTQATDFGVLSGHGQRQDQNFASPAGRAARDGKEGFRGDGRPPVGSIFYKRTPFAAETGDGDEGPKAAPTRPVTSMECPPHEQILSRRPTEETDLPSLHRKYRSMENVADPTGEIAAARSRLRSVADKGLVARSSKMQRVDTLEELGLMLDDAIEDQSFMPGAFSGEVSDETPSRRSLELPPHISQTTRRQSQSRGHKSLRSTETAMPRSSEESVRVNYEERSTSQRSSQEGRYGDNHDEETLGPNSRPSPLRQGSDAAASHQLSPVKQRAAMFESFVPKPSQHEQASRRLPRAKDDTLTGKETNTVARIKFAGAIEERPGTPLIPLTLPAMVSAEQKSSKSSPPAAEELTPKEPPSTDEKAADEVFHQRKPSIGWPFKWSLFNKSPSAPVQEAESGPATVQAKNDSLPPKKSNAVQSRVQDLLQAANEKDDAEKRRRHAERERLIRREIRARPVVMEAQLIEDHVDLQGLKPTNLPPLQVPISEEVEGIMPDTKANDAPSEPRTPLQRAMTEKQVFAPAEKLESLNKRSPSPARPDPRTPARGRSRRSTHRLSTGEQRTVEQRFNLSPGSSRSRSKNGGAGLKVEVEVRDSPEREAREKGEKIVIIRANVEAVDNGE</sequence>
<dbReference type="Proteomes" id="UP001161757">
    <property type="component" value="Unassembled WGS sequence"/>
</dbReference>
<feature type="compositionally biased region" description="Basic residues" evidence="1">
    <location>
        <begin position="579"/>
        <end position="588"/>
    </location>
</feature>
<evidence type="ECO:0000313" key="3">
    <source>
        <dbReference type="Proteomes" id="UP001161757"/>
    </source>
</evidence>
<dbReference type="EMBL" id="JAJGCB010000002">
    <property type="protein sequence ID" value="KAJ8994498.1"/>
    <property type="molecule type" value="Genomic_DNA"/>
</dbReference>
<gene>
    <name evidence="2" type="ORF">HRR80_001211</name>
</gene>
<name>A0AAN6IY91_EXODE</name>
<dbReference type="AlphaFoldDB" id="A0AAN6IY91"/>
<organism evidence="2 3">
    <name type="scientific">Exophiala dermatitidis</name>
    <name type="common">Black yeast-like fungus</name>
    <name type="synonym">Wangiella dermatitidis</name>
    <dbReference type="NCBI Taxonomy" id="5970"/>
    <lineage>
        <taxon>Eukaryota</taxon>
        <taxon>Fungi</taxon>
        <taxon>Dikarya</taxon>
        <taxon>Ascomycota</taxon>
        <taxon>Pezizomycotina</taxon>
        <taxon>Eurotiomycetes</taxon>
        <taxon>Chaetothyriomycetidae</taxon>
        <taxon>Chaetothyriales</taxon>
        <taxon>Herpotrichiellaceae</taxon>
        <taxon>Exophiala</taxon>
    </lineage>
</organism>
<feature type="compositionally biased region" description="Polar residues" evidence="1">
    <location>
        <begin position="589"/>
        <end position="610"/>
    </location>
</feature>
<feature type="region of interest" description="Disordered" evidence="1">
    <location>
        <begin position="367"/>
        <end position="405"/>
    </location>
</feature>
<feature type="compositionally biased region" description="Basic and acidic residues" evidence="1">
    <location>
        <begin position="387"/>
        <end position="405"/>
    </location>
</feature>
<feature type="region of interest" description="Disordered" evidence="1">
    <location>
        <begin position="197"/>
        <end position="341"/>
    </location>
</feature>
<proteinExistence type="predicted"/>
<evidence type="ECO:0000313" key="2">
    <source>
        <dbReference type="EMBL" id="KAJ8994498.1"/>
    </source>
</evidence>